<dbReference type="PATRIC" id="fig|123899.6.peg.314"/>
<dbReference type="Pfam" id="PF00589">
    <property type="entry name" value="Phage_integrase"/>
    <property type="match status" value="1"/>
</dbReference>
<dbReference type="EMBL" id="LT546645">
    <property type="protein sequence ID" value="SAI66587.1"/>
    <property type="molecule type" value="Genomic_DNA"/>
</dbReference>
<dbReference type="STRING" id="123899.SAMEA3906487_00332"/>
<organism evidence="4 5">
    <name type="scientific">Bordetella trematum</name>
    <dbReference type="NCBI Taxonomy" id="123899"/>
    <lineage>
        <taxon>Bacteria</taxon>
        <taxon>Pseudomonadati</taxon>
        <taxon>Pseudomonadota</taxon>
        <taxon>Betaproteobacteria</taxon>
        <taxon>Burkholderiales</taxon>
        <taxon>Alcaligenaceae</taxon>
        <taxon>Bordetella</taxon>
    </lineage>
</organism>
<evidence type="ECO:0000259" key="3">
    <source>
        <dbReference type="PROSITE" id="PS51898"/>
    </source>
</evidence>
<name>A0A157KYP3_9BORD</name>
<evidence type="ECO:0000256" key="2">
    <source>
        <dbReference type="ARBA" id="ARBA00023172"/>
    </source>
</evidence>
<dbReference type="OrthoDB" id="662444at2"/>
<dbReference type="SUPFAM" id="SSF56349">
    <property type="entry name" value="DNA breaking-rejoining enzymes"/>
    <property type="match status" value="1"/>
</dbReference>
<dbReference type="RefSeq" id="WP_063491475.1">
    <property type="nucleotide sequence ID" value="NZ_LT546645.1"/>
</dbReference>
<evidence type="ECO:0000313" key="4">
    <source>
        <dbReference type="EMBL" id="SAI66587.1"/>
    </source>
</evidence>
<dbReference type="PANTHER" id="PTHR30349">
    <property type="entry name" value="PHAGE INTEGRASE-RELATED"/>
    <property type="match status" value="1"/>
</dbReference>
<dbReference type="InterPro" id="IPR011010">
    <property type="entry name" value="DNA_brk_join_enz"/>
</dbReference>
<accession>A0A157KYP3</accession>
<reference evidence="4 5" key="1">
    <citation type="submission" date="2016-04" db="EMBL/GenBank/DDBJ databases">
        <authorList>
            <consortium name="Pathogen Informatics"/>
        </authorList>
    </citation>
    <scope>NUCLEOTIDE SEQUENCE [LARGE SCALE GENOMIC DNA]</scope>
    <source>
        <strain evidence="4 5">H044680328</strain>
    </source>
</reference>
<dbReference type="InterPro" id="IPR013762">
    <property type="entry name" value="Integrase-like_cat_sf"/>
</dbReference>
<gene>
    <name evidence="4" type="ORF">SAMEA3906487_00332</name>
</gene>
<proteinExistence type="predicted"/>
<evidence type="ECO:0000256" key="1">
    <source>
        <dbReference type="ARBA" id="ARBA00022908"/>
    </source>
</evidence>
<keyword evidence="5" id="KW-1185">Reference proteome</keyword>
<feature type="domain" description="Tyr recombinase" evidence="3">
    <location>
        <begin position="161"/>
        <end position="313"/>
    </location>
</feature>
<dbReference type="InterPro" id="IPR050090">
    <property type="entry name" value="Tyrosine_recombinase_XerCD"/>
</dbReference>
<dbReference type="PROSITE" id="PS51898">
    <property type="entry name" value="TYR_RECOMBINASE"/>
    <property type="match status" value="1"/>
</dbReference>
<dbReference type="Gene3D" id="1.10.443.10">
    <property type="entry name" value="Intergrase catalytic core"/>
    <property type="match status" value="1"/>
</dbReference>
<sequence>MSIYFDKSRRRYRFEFDRVISGRRVRATKLLPKAWSQAQADAFDREESSRLYAIAQGIEHESPLIEAAVQFYLEKKTDLKSHGTAMGHLAAVLEHYEGKRFNELSEVCERITSAGQNKLAPATIKQRIVLLRAACRFYWKSKRLGIPDPAQHVALPEVRNERHEYLTRQQALQLARACKRRPARALILIAFYTGMRKGEIWKAKIEPGRFILEDTKNGERRVVPMLPKVARYALKHLPPKISYRSMMIWFRKAAEAVDRPGLHFHDLRHSTASAMVQAGTPLYTVGKVLGHKSARSTARYSHLSTDNLADALGAITQKGVGKL</sequence>
<keyword evidence="2" id="KW-0233">DNA recombination</keyword>
<keyword evidence="1" id="KW-0229">DNA integration</keyword>
<dbReference type="InterPro" id="IPR002104">
    <property type="entry name" value="Integrase_catalytic"/>
</dbReference>
<dbReference type="AlphaFoldDB" id="A0A157KYP3"/>
<dbReference type="PANTHER" id="PTHR30349:SF64">
    <property type="entry name" value="PROPHAGE INTEGRASE INTD-RELATED"/>
    <property type="match status" value="1"/>
</dbReference>
<dbReference type="GO" id="GO:0006310">
    <property type="term" value="P:DNA recombination"/>
    <property type="evidence" value="ECO:0007669"/>
    <property type="project" value="UniProtKB-KW"/>
</dbReference>
<dbReference type="GO" id="GO:0015074">
    <property type="term" value="P:DNA integration"/>
    <property type="evidence" value="ECO:0007669"/>
    <property type="project" value="UniProtKB-KW"/>
</dbReference>
<evidence type="ECO:0000313" key="5">
    <source>
        <dbReference type="Proteomes" id="UP000076825"/>
    </source>
</evidence>
<dbReference type="GO" id="GO:0003677">
    <property type="term" value="F:DNA binding"/>
    <property type="evidence" value="ECO:0007669"/>
    <property type="project" value="InterPro"/>
</dbReference>
<dbReference type="CDD" id="cd00796">
    <property type="entry name" value="INT_Rci_Hp1_C"/>
    <property type="match status" value="1"/>
</dbReference>
<dbReference type="Proteomes" id="UP000076825">
    <property type="component" value="Chromosome 1"/>
</dbReference>
<protein>
    <submittedName>
        <fullName evidence="4">Integrase</fullName>
    </submittedName>
</protein>
<dbReference type="KEGG" id="btrm:SAMEA390648700332"/>